<dbReference type="Pfam" id="PF00483">
    <property type="entry name" value="NTP_transferase"/>
    <property type="match status" value="1"/>
</dbReference>
<evidence type="ECO:0000256" key="6">
    <source>
        <dbReference type="ARBA" id="ARBA00012457"/>
    </source>
</evidence>
<proteinExistence type="inferred from homology"/>
<organism evidence="16 17">
    <name type="scientific">Halovenus rubra</name>
    <dbReference type="NCBI Taxonomy" id="869890"/>
    <lineage>
        <taxon>Archaea</taxon>
        <taxon>Methanobacteriati</taxon>
        <taxon>Methanobacteriota</taxon>
        <taxon>Stenosarchaea group</taxon>
        <taxon>Halobacteria</taxon>
        <taxon>Halobacteriales</taxon>
        <taxon>Haloarculaceae</taxon>
        <taxon>Halovenus</taxon>
    </lineage>
</organism>
<evidence type="ECO:0000256" key="2">
    <source>
        <dbReference type="ARBA" id="ARBA00005208"/>
    </source>
</evidence>
<dbReference type="Gene3D" id="3.90.550.10">
    <property type="entry name" value="Spore Coat Polysaccharide Biosynthesis Protein SpsA, Chain A"/>
    <property type="match status" value="1"/>
</dbReference>
<evidence type="ECO:0000256" key="3">
    <source>
        <dbReference type="ARBA" id="ARBA00007707"/>
    </source>
</evidence>
<dbReference type="SUPFAM" id="SSF51161">
    <property type="entry name" value="Trimeric LpxA-like enzymes"/>
    <property type="match status" value="1"/>
</dbReference>
<keyword evidence="9 16" id="KW-0548">Nucleotidyltransferase</keyword>
<dbReference type="InterPro" id="IPR056729">
    <property type="entry name" value="GMPPB_C"/>
</dbReference>
<dbReference type="InterPro" id="IPR050065">
    <property type="entry name" value="GlmU-like"/>
</dbReference>
<comment type="pathway">
    <text evidence="1">Nucleotide-sugar biosynthesis; UDP-N-acetyl-alpha-D-glucosamine biosynthesis; N-acetyl-alpha-D-glucosamine 1-phosphate from alpha-D-glucosamine 6-phosphate (route II): step 2/2.</text>
</comment>
<comment type="similarity">
    <text evidence="4">In the N-terminal section; belongs to the N-acetylglucosamine-1-phosphate uridyltransferase family.</text>
</comment>
<dbReference type="PANTHER" id="PTHR43584">
    <property type="entry name" value="NUCLEOTIDYL TRANSFERASE"/>
    <property type="match status" value="1"/>
</dbReference>
<evidence type="ECO:0000256" key="8">
    <source>
        <dbReference type="ARBA" id="ARBA00022679"/>
    </source>
</evidence>
<protein>
    <recommendedName>
        <fullName evidence="7">Bifunctional protein GlmU</fullName>
        <ecNumber evidence="5">2.3.1.157</ecNumber>
        <ecNumber evidence="6">2.7.7.23</ecNumber>
    </recommendedName>
</protein>
<sequence length="396" mass="42472">MNFSTAVVLAAGEGTRLRPLTDNRPKPMLPAANQPILQHVLNALVEAGIQEIAIVVGYRRERIQEYFGSQYRDTQITYVTQEKQLGSGHALHQARHAVDGPHIVVNGDQLVDGESVARVCHAFDEAPGPVMAVVNRAHANRYGVVKLDGQQVTELIEKPDTDEHRLINAGVYAFDDDVFETIENIPRTDGELMLTDVLDRQIDNTFVQGTRIEGLWADATYPWDLLNVAQEIFERGRTGVSEQDDQVWIDDDAAIHDSATVQPPVAIGPNCEIGPSSVVGPNVSLAENSTVGANVTIRRSVVGNDCRISHGSTVVDTVLGQDVHLGINVAIPGGPADVRVGTEIVESRQLGAVLADRVRAAGNVAFEPGTLVGTQASIKTGATVGGLVSEGVEVVR</sequence>
<dbReference type="CDD" id="cd04181">
    <property type="entry name" value="NTP_transferase"/>
    <property type="match status" value="1"/>
</dbReference>
<dbReference type="PANTHER" id="PTHR43584:SF8">
    <property type="entry name" value="N-ACETYLMURAMATE ALPHA-1-PHOSPHATE URIDYLYLTRANSFERASE"/>
    <property type="match status" value="1"/>
</dbReference>
<evidence type="ECO:0000256" key="4">
    <source>
        <dbReference type="ARBA" id="ARBA00007947"/>
    </source>
</evidence>
<keyword evidence="11 16" id="KW-0012">Acyltransferase</keyword>
<keyword evidence="8 16" id="KW-0808">Transferase</keyword>
<evidence type="ECO:0000256" key="1">
    <source>
        <dbReference type="ARBA" id="ARBA00005166"/>
    </source>
</evidence>
<evidence type="ECO:0000256" key="13">
    <source>
        <dbReference type="ARBA" id="ARBA00048493"/>
    </source>
</evidence>
<dbReference type="GO" id="GO:0019134">
    <property type="term" value="F:glucosamine-1-phosphate N-acetyltransferase activity"/>
    <property type="evidence" value="ECO:0007669"/>
    <property type="project" value="UniProtKB-EC"/>
</dbReference>
<evidence type="ECO:0000313" key="16">
    <source>
        <dbReference type="EMBL" id="MFC7126961.1"/>
    </source>
</evidence>
<evidence type="ECO:0000313" key="17">
    <source>
        <dbReference type="Proteomes" id="UP001596414"/>
    </source>
</evidence>
<dbReference type="AlphaFoldDB" id="A0ABD5X754"/>
<dbReference type="GO" id="GO:0003977">
    <property type="term" value="F:UDP-N-acetylglucosamine diphosphorylase activity"/>
    <property type="evidence" value="ECO:0007669"/>
    <property type="project" value="UniProtKB-EC"/>
</dbReference>
<dbReference type="RefSeq" id="WP_267637196.1">
    <property type="nucleotide sequence ID" value="NZ_JAODIY010000009.1"/>
</dbReference>
<gene>
    <name evidence="16" type="primary">glmU</name>
    <name evidence="16" type="ORF">ACFQJ7_13170</name>
</gene>
<comment type="catalytic activity">
    <reaction evidence="12">
        <text>alpha-D-glucosamine 1-phosphate + acetyl-CoA = N-acetyl-alpha-D-glucosamine 1-phosphate + CoA + H(+)</text>
        <dbReference type="Rhea" id="RHEA:13725"/>
        <dbReference type="ChEBI" id="CHEBI:15378"/>
        <dbReference type="ChEBI" id="CHEBI:57287"/>
        <dbReference type="ChEBI" id="CHEBI:57288"/>
        <dbReference type="ChEBI" id="CHEBI:57776"/>
        <dbReference type="ChEBI" id="CHEBI:58516"/>
        <dbReference type="EC" id="2.3.1.157"/>
    </reaction>
</comment>
<dbReference type="EC" id="2.3.1.157" evidence="5"/>
<comment type="similarity">
    <text evidence="3">In the C-terminal section; belongs to the transferase hexapeptide repeat family.</text>
</comment>
<dbReference type="InterPro" id="IPR023915">
    <property type="entry name" value="Bifunctiontional_GlmU_arc-type"/>
</dbReference>
<evidence type="ECO:0000259" key="14">
    <source>
        <dbReference type="Pfam" id="PF00483"/>
    </source>
</evidence>
<evidence type="ECO:0000256" key="10">
    <source>
        <dbReference type="ARBA" id="ARBA00023268"/>
    </source>
</evidence>
<accession>A0ABD5X754</accession>
<comment type="catalytic activity">
    <reaction evidence="13">
        <text>N-acetyl-alpha-D-glucosamine 1-phosphate + UTP + H(+) = UDP-N-acetyl-alpha-D-glucosamine + diphosphate</text>
        <dbReference type="Rhea" id="RHEA:13509"/>
        <dbReference type="ChEBI" id="CHEBI:15378"/>
        <dbReference type="ChEBI" id="CHEBI:33019"/>
        <dbReference type="ChEBI" id="CHEBI:46398"/>
        <dbReference type="ChEBI" id="CHEBI:57705"/>
        <dbReference type="ChEBI" id="CHEBI:57776"/>
        <dbReference type="EC" id="2.7.7.23"/>
    </reaction>
</comment>
<dbReference type="Proteomes" id="UP001596414">
    <property type="component" value="Unassembled WGS sequence"/>
</dbReference>
<dbReference type="Gene3D" id="2.160.10.10">
    <property type="entry name" value="Hexapeptide repeat proteins"/>
    <property type="match status" value="1"/>
</dbReference>
<dbReference type="SUPFAM" id="SSF53448">
    <property type="entry name" value="Nucleotide-diphospho-sugar transferases"/>
    <property type="match status" value="1"/>
</dbReference>
<dbReference type="InterPro" id="IPR005835">
    <property type="entry name" value="NTP_transferase_dom"/>
</dbReference>
<feature type="domain" description="Mannose-1-phosphate guanyltransferase C-terminal" evidence="15">
    <location>
        <begin position="245"/>
        <end position="329"/>
    </location>
</feature>
<evidence type="ECO:0000256" key="9">
    <source>
        <dbReference type="ARBA" id="ARBA00022695"/>
    </source>
</evidence>
<dbReference type="EC" id="2.7.7.23" evidence="6"/>
<dbReference type="InterPro" id="IPR029044">
    <property type="entry name" value="Nucleotide-diphossugar_trans"/>
</dbReference>
<dbReference type="InterPro" id="IPR011004">
    <property type="entry name" value="Trimer_LpxA-like_sf"/>
</dbReference>
<comment type="caution">
    <text evidence="16">The sequence shown here is derived from an EMBL/GenBank/DDBJ whole genome shotgun (WGS) entry which is preliminary data.</text>
</comment>
<evidence type="ECO:0000256" key="11">
    <source>
        <dbReference type="ARBA" id="ARBA00023315"/>
    </source>
</evidence>
<keyword evidence="10" id="KW-0511">Multifunctional enzyme</keyword>
<dbReference type="InterPro" id="IPR018357">
    <property type="entry name" value="Hexapep_transf_CS"/>
</dbReference>
<dbReference type="EMBL" id="JBHSZQ010000047">
    <property type="protein sequence ID" value="MFC7126961.1"/>
    <property type="molecule type" value="Genomic_DNA"/>
</dbReference>
<comment type="pathway">
    <text evidence="2">Nucleotide-sugar biosynthesis; UDP-N-acetyl-alpha-D-glucosamine biosynthesis; UDP-N-acetyl-alpha-D-glucosamine from N-acetyl-alpha-D-glucosamine 1-phosphate: step 1/1.</text>
</comment>
<dbReference type="Pfam" id="PF25087">
    <property type="entry name" value="GMPPB_C"/>
    <property type="match status" value="1"/>
</dbReference>
<evidence type="ECO:0000256" key="12">
    <source>
        <dbReference type="ARBA" id="ARBA00048247"/>
    </source>
</evidence>
<evidence type="ECO:0000259" key="15">
    <source>
        <dbReference type="Pfam" id="PF25087"/>
    </source>
</evidence>
<dbReference type="PROSITE" id="PS00101">
    <property type="entry name" value="HEXAPEP_TRANSFERASES"/>
    <property type="match status" value="1"/>
</dbReference>
<feature type="domain" description="Nucleotidyl transferase" evidence="14">
    <location>
        <begin position="6"/>
        <end position="231"/>
    </location>
</feature>
<evidence type="ECO:0000256" key="5">
    <source>
        <dbReference type="ARBA" id="ARBA00012225"/>
    </source>
</evidence>
<name>A0ABD5X754_9EURY</name>
<evidence type="ECO:0000256" key="7">
    <source>
        <dbReference type="ARBA" id="ARBA00013414"/>
    </source>
</evidence>
<dbReference type="NCBIfam" id="TIGR03992">
    <property type="entry name" value="Arch_glmU"/>
    <property type="match status" value="1"/>
</dbReference>
<reference evidence="16 17" key="1">
    <citation type="journal article" date="2014" name="Int. J. Syst. Evol. Microbiol.">
        <title>Complete genome sequence of Corynebacterium casei LMG S-19264T (=DSM 44701T), isolated from a smear-ripened cheese.</title>
        <authorList>
            <consortium name="US DOE Joint Genome Institute (JGI-PGF)"/>
            <person name="Walter F."/>
            <person name="Albersmeier A."/>
            <person name="Kalinowski J."/>
            <person name="Ruckert C."/>
        </authorList>
    </citation>
    <scope>NUCLEOTIDE SEQUENCE [LARGE SCALE GENOMIC DNA]</scope>
    <source>
        <strain evidence="16 17">CGMCC 4.7215</strain>
    </source>
</reference>